<accession>A0ABU8HCI1</accession>
<sequence length="307" mass="33077">MTIRVVPTPANPTIQAAINNADPGDSIQILAGTFDGFEVDKPRLKIFGCGVGKTIITGTPAIVNMGGVVVNADRTTLEKMTIQGFSGENGLLVLSNNNFFKQIESSFNTGPVVDGFQLAGDRNLTIDCIASFNTEDGFDFAGSVRNYTMNCQSFRNGDKGYRISAMNNKLTSNSAKNNEDGFFVNENENILFNNQSFKNNNRGFLIGTNHNNNNLMNNFACNNNSSGIQIESATTENVLDVNIVRKNGISGLGSGIFIQNGATDSSIRFNKLKLNNPFDIQAIGNASTDNTFDGNICDNSFPIGLCT</sequence>
<dbReference type="EMBL" id="JBBAXC010000005">
    <property type="protein sequence ID" value="MEI5907030.1"/>
    <property type="molecule type" value="Genomic_DNA"/>
</dbReference>
<dbReference type="InterPro" id="IPR012334">
    <property type="entry name" value="Pectin_lyas_fold"/>
</dbReference>
<reference evidence="2 3" key="1">
    <citation type="journal article" date="2018" name="J. Microbiol.">
        <title>Bacillus spongiae sp. nov., isolated from sponge of Jeju Island.</title>
        <authorList>
            <person name="Lee G.E."/>
            <person name="Im W.T."/>
            <person name="Park J.S."/>
        </authorList>
    </citation>
    <scope>NUCLEOTIDE SEQUENCE [LARGE SCALE GENOMIC DNA]</scope>
    <source>
        <strain evidence="2 3">135PIL107-10</strain>
    </source>
</reference>
<gene>
    <name evidence="2" type="ORF">WAK64_08170</name>
</gene>
<proteinExistence type="predicted"/>
<organism evidence="2 3">
    <name type="scientific">Bacillus spongiae</name>
    <dbReference type="NCBI Taxonomy" id="2683610"/>
    <lineage>
        <taxon>Bacteria</taxon>
        <taxon>Bacillati</taxon>
        <taxon>Bacillota</taxon>
        <taxon>Bacilli</taxon>
        <taxon>Bacillales</taxon>
        <taxon>Bacillaceae</taxon>
        <taxon>Bacillus</taxon>
    </lineage>
</organism>
<dbReference type="Pfam" id="PF13229">
    <property type="entry name" value="Beta_helix"/>
    <property type="match status" value="1"/>
</dbReference>
<dbReference type="Gene3D" id="2.160.20.10">
    <property type="entry name" value="Single-stranded right-handed beta-helix, Pectin lyase-like"/>
    <property type="match status" value="1"/>
</dbReference>
<evidence type="ECO:0000259" key="1">
    <source>
        <dbReference type="Pfam" id="PF13229"/>
    </source>
</evidence>
<keyword evidence="3" id="KW-1185">Reference proteome</keyword>
<dbReference type="InterPro" id="IPR011050">
    <property type="entry name" value="Pectin_lyase_fold/virulence"/>
</dbReference>
<comment type="caution">
    <text evidence="2">The sequence shown here is derived from an EMBL/GenBank/DDBJ whole genome shotgun (WGS) entry which is preliminary data.</text>
</comment>
<dbReference type="InterPro" id="IPR039448">
    <property type="entry name" value="Beta_helix"/>
</dbReference>
<feature type="domain" description="Right handed beta helix" evidence="1">
    <location>
        <begin position="67"/>
        <end position="219"/>
    </location>
</feature>
<evidence type="ECO:0000313" key="3">
    <source>
        <dbReference type="Proteomes" id="UP001312865"/>
    </source>
</evidence>
<protein>
    <submittedName>
        <fullName evidence="2">Right-handed parallel beta-helix repeat-containing protein</fullName>
    </submittedName>
</protein>
<dbReference type="RefSeq" id="WP_336586468.1">
    <property type="nucleotide sequence ID" value="NZ_JBBAXC010000005.1"/>
</dbReference>
<name>A0ABU8HCI1_9BACI</name>
<dbReference type="SUPFAM" id="SSF51126">
    <property type="entry name" value="Pectin lyase-like"/>
    <property type="match status" value="1"/>
</dbReference>
<dbReference type="Proteomes" id="UP001312865">
    <property type="component" value="Unassembled WGS sequence"/>
</dbReference>
<evidence type="ECO:0000313" key="2">
    <source>
        <dbReference type="EMBL" id="MEI5907030.1"/>
    </source>
</evidence>